<name>A0A0F9MKS2_9ZZZZ</name>
<protein>
    <submittedName>
        <fullName evidence="1">Uncharacterized protein</fullName>
    </submittedName>
</protein>
<gene>
    <name evidence="1" type="ORF">LCGC14_1142870</name>
</gene>
<dbReference type="EMBL" id="LAZR01005440">
    <property type="protein sequence ID" value="KKM99931.1"/>
    <property type="molecule type" value="Genomic_DNA"/>
</dbReference>
<organism evidence="1">
    <name type="scientific">marine sediment metagenome</name>
    <dbReference type="NCBI Taxonomy" id="412755"/>
    <lineage>
        <taxon>unclassified sequences</taxon>
        <taxon>metagenomes</taxon>
        <taxon>ecological metagenomes</taxon>
    </lineage>
</organism>
<accession>A0A0F9MKS2</accession>
<sequence length="160" mass="19179">MESKTRNEKAYKPKKPFQAVEGIGTPPWRKLDMGAIGIFMEFYNKFNGFNRYNLSLTYREVNKKMSSLIFTRFLWQLIGFGFLDIRRTGRLMRNCSLYGISNRWRELNTEPEKLIKIEQLLKQIKLLMRKPGSQKKRMEIWKLRNKILKLGKHPQIKHVQ</sequence>
<proteinExistence type="predicted"/>
<dbReference type="AlphaFoldDB" id="A0A0F9MKS2"/>
<comment type="caution">
    <text evidence="1">The sequence shown here is derived from an EMBL/GenBank/DDBJ whole genome shotgun (WGS) entry which is preliminary data.</text>
</comment>
<reference evidence="1" key="1">
    <citation type="journal article" date="2015" name="Nature">
        <title>Complex archaea that bridge the gap between prokaryotes and eukaryotes.</title>
        <authorList>
            <person name="Spang A."/>
            <person name="Saw J.H."/>
            <person name="Jorgensen S.L."/>
            <person name="Zaremba-Niedzwiedzka K."/>
            <person name="Martijn J."/>
            <person name="Lind A.E."/>
            <person name="van Eijk R."/>
            <person name="Schleper C."/>
            <person name="Guy L."/>
            <person name="Ettema T.J."/>
        </authorList>
    </citation>
    <scope>NUCLEOTIDE SEQUENCE</scope>
</reference>
<evidence type="ECO:0000313" key="1">
    <source>
        <dbReference type="EMBL" id="KKM99931.1"/>
    </source>
</evidence>